<dbReference type="Proteomes" id="UP001500603">
    <property type="component" value="Unassembled WGS sequence"/>
</dbReference>
<protein>
    <recommendedName>
        <fullName evidence="4">Secreted protein</fullName>
    </recommendedName>
</protein>
<evidence type="ECO:0008006" key="4">
    <source>
        <dbReference type="Google" id="ProtNLM"/>
    </source>
</evidence>
<accession>A0ABP9JRH0</accession>
<feature type="compositionally biased region" description="Basic and acidic residues" evidence="1">
    <location>
        <begin position="80"/>
        <end position="100"/>
    </location>
</feature>
<sequence length="100" mass="10852">MLPVTVAIATADSVCAEIPPRARGAVTTITIFTRPRARTQLLCRAPPVAEYIGKRHVDSHNFGRGNSSPAQYHATIVADNEEHRSTEQADRTADRAPSES</sequence>
<gene>
    <name evidence="2" type="ORF">GCM10023318_00450</name>
</gene>
<evidence type="ECO:0000313" key="2">
    <source>
        <dbReference type="EMBL" id="GAA5041445.1"/>
    </source>
</evidence>
<organism evidence="2 3">
    <name type="scientific">Nocardia callitridis</name>
    <dbReference type="NCBI Taxonomy" id="648753"/>
    <lineage>
        <taxon>Bacteria</taxon>
        <taxon>Bacillati</taxon>
        <taxon>Actinomycetota</taxon>
        <taxon>Actinomycetes</taxon>
        <taxon>Mycobacteriales</taxon>
        <taxon>Nocardiaceae</taxon>
        <taxon>Nocardia</taxon>
    </lineage>
</organism>
<evidence type="ECO:0000313" key="3">
    <source>
        <dbReference type="Proteomes" id="UP001500603"/>
    </source>
</evidence>
<dbReference type="EMBL" id="BAABJM010000001">
    <property type="protein sequence ID" value="GAA5041445.1"/>
    <property type="molecule type" value="Genomic_DNA"/>
</dbReference>
<name>A0ABP9JRH0_9NOCA</name>
<feature type="region of interest" description="Disordered" evidence="1">
    <location>
        <begin position="58"/>
        <end position="100"/>
    </location>
</feature>
<keyword evidence="3" id="KW-1185">Reference proteome</keyword>
<reference evidence="3" key="1">
    <citation type="journal article" date="2019" name="Int. J. Syst. Evol. Microbiol.">
        <title>The Global Catalogue of Microorganisms (GCM) 10K type strain sequencing project: providing services to taxonomists for standard genome sequencing and annotation.</title>
        <authorList>
            <consortium name="The Broad Institute Genomics Platform"/>
            <consortium name="The Broad Institute Genome Sequencing Center for Infectious Disease"/>
            <person name="Wu L."/>
            <person name="Ma J."/>
        </authorList>
    </citation>
    <scope>NUCLEOTIDE SEQUENCE [LARGE SCALE GENOMIC DNA]</scope>
    <source>
        <strain evidence="3">JCM 18298</strain>
    </source>
</reference>
<proteinExistence type="predicted"/>
<evidence type="ECO:0000256" key="1">
    <source>
        <dbReference type="SAM" id="MobiDB-lite"/>
    </source>
</evidence>
<comment type="caution">
    <text evidence="2">The sequence shown here is derived from an EMBL/GenBank/DDBJ whole genome shotgun (WGS) entry which is preliminary data.</text>
</comment>